<feature type="domain" description="PPM-type phosphatase" evidence="3">
    <location>
        <begin position="580"/>
        <end position="786"/>
    </location>
</feature>
<accession>A0A267MDS2</accession>
<keyword evidence="2" id="KW-1133">Transmembrane helix</keyword>
<evidence type="ECO:0000259" key="3">
    <source>
        <dbReference type="PROSITE" id="PS51746"/>
    </source>
</evidence>
<dbReference type="Proteomes" id="UP000216024">
    <property type="component" value="Unassembled WGS sequence"/>
</dbReference>
<dbReference type="PANTHER" id="PTHR43156">
    <property type="entry name" value="STAGE II SPORULATION PROTEIN E-RELATED"/>
    <property type="match status" value="1"/>
</dbReference>
<dbReference type="InterPro" id="IPR014221">
    <property type="entry name" value="SpoII_E"/>
</dbReference>
<keyword evidence="2" id="KW-0812">Transmembrane</keyword>
<dbReference type="Pfam" id="PF07228">
    <property type="entry name" value="SpoIIE"/>
    <property type="match status" value="1"/>
</dbReference>
<dbReference type="SUPFAM" id="SSF81606">
    <property type="entry name" value="PP2C-like"/>
    <property type="match status" value="1"/>
</dbReference>
<reference evidence="4 5" key="1">
    <citation type="submission" date="2017-06" db="EMBL/GenBank/DDBJ databases">
        <title>Draft genome sequence of anaerobic fermentative bacterium Anaeromicrobium sediminis DY2726D isolated from West Pacific Ocean sediments.</title>
        <authorList>
            <person name="Zeng X."/>
        </authorList>
    </citation>
    <scope>NUCLEOTIDE SEQUENCE [LARGE SCALE GENOMIC DNA]</scope>
    <source>
        <strain evidence="4 5">DY2726D</strain>
    </source>
</reference>
<sequence length="793" mass="88988">MEKYNAFSYDGQYADPTDSVFKYGNSDILKNFYSKDVVIFIIGAFLLGRAHILGGLAPFGIALFGFLVSQNRKNVYLSVSVLGGIASTGMDFNMGKYMFGMIIAYSVFYYMKKINYKPHVIGIISSVSILISGSIYIYLNGLYLYDLLMLLFEALVVFVFTYILYYSVPVFLKRSNRSVLSNEEVVCMGIFVSIVISGLSDLFIGSYQIKNMFGILIVILFAYNGGASIGASTGITIGIITSMSSIDAPYIVGIYGFCGLLSGIFKDLGKWASIVGMLLGNIILTFYVNGTTEVFIQHEEMIIAFIMFLFMPKSVLDYTKNFVGSNTTEDGLYSEKIKNIGVKKLKEYSSAFLDLASTYKNIADKERKIDNEEVSRMVDEVAGKVCSDCGMCRSCWQNNFYSMYNGVVESISLLETEGALKNSKVPKILKKRCIKVDLLTQSIRDRFEIWKLNYHWEKKILENRRLVGEQFEGISEIFNNLAEDMNNNVNFLTHVEDALYVAFDKAQIQVDKINVLEKENKFEIEIQKRTCYGRGQCEEKIIGLVSDVVGKDLVCKKRMCSVGDDKCVFVLEEAHKYRIATGVARVAKDNRWICGDNYSFLDLEEGKHMIALSDGMGSGEKANKESKVTINILEQLMGAGFEKDLAIKTINSILVLKSSDEIFSTMDLSMVDLYTGKVEFVKIGAASSYIKRKNGDVEPIKSTSLPIGILNNVDIETFGYKLDEGDFVIMMSDGISDADKEEWVLDFLKNNKSRNPQDIADKLLDEAIVKYDNEVKDDMTVLVSKMWSPNQCA</sequence>
<comment type="caution">
    <text evidence="4">The sequence shown here is derived from an EMBL/GenBank/DDBJ whole genome shotgun (WGS) entry which is preliminary data.</text>
</comment>
<keyword evidence="2" id="KW-0472">Membrane</keyword>
<dbReference type="AlphaFoldDB" id="A0A267MDS2"/>
<feature type="transmembrane region" description="Helical" evidence="2">
    <location>
        <begin position="119"/>
        <end position="139"/>
    </location>
</feature>
<evidence type="ECO:0000313" key="5">
    <source>
        <dbReference type="Proteomes" id="UP000216024"/>
    </source>
</evidence>
<evidence type="ECO:0000256" key="1">
    <source>
        <dbReference type="ARBA" id="ARBA00022801"/>
    </source>
</evidence>
<dbReference type="SMART" id="SM00331">
    <property type="entry name" value="PP2C_SIG"/>
    <property type="match status" value="1"/>
</dbReference>
<dbReference type="PROSITE" id="PS51746">
    <property type="entry name" value="PPM_2"/>
    <property type="match status" value="1"/>
</dbReference>
<evidence type="ECO:0000256" key="2">
    <source>
        <dbReference type="SAM" id="Phobius"/>
    </source>
</evidence>
<feature type="transmembrane region" description="Helical" evidence="2">
    <location>
        <begin position="213"/>
        <end position="241"/>
    </location>
</feature>
<dbReference type="InterPro" id="IPR045768">
    <property type="entry name" value="SpoIIE_N"/>
</dbReference>
<feature type="transmembrane region" description="Helical" evidence="2">
    <location>
        <begin position="74"/>
        <end position="90"/>
    </location>
</feature>
<dbReference type="OrthoDB" id="9763774at2"/>
<keyword evidence="5" id="KW-1185">Reference proteome</keyword>
<feature type="transmembrane region" description="Helical" evidence="2">
    <location>
        <begin position="271"/>
        <end position="289"/>
    </location>
</feature>
<dbReference type="RefSeq" id="WP_095135195.1">
    <property type="nucleotide sequence ID" value="NZ_NIBG01000024.1"/>
</dbReference>
<dbReference type="InterPro" id="IPR052016">
    <property type="entry name" value="Bact_Sigma-Reg"/>
</dbReference>
<protein>
    <submittedName>
        <fullName evidence="4">Stage II sporulation protein E</fullName>
    </submittedName>
</protein>
<gene>
    <name evidence="4" type="primary">spoIIE</name>
    <name evidence="4" type="ORF">CCE28_18365</name>
</gene>
<proteinExistence type="predicted"/>
<dbReference type="EMBL" id="NIBG01000024">
    <property type="protein sequence ID" value="PAB57627.1"/>
    <property type="molecule type" value="Genomic_DNA"/>
</dbReference>
<dbReference type="InterPro" id="IPR036457">
    <property type="entry name" value="PPM-type-like_dom_sf"/>
</dbReference>
<dbReference type="SMART" id="SM00332">
    <property type="entry name" value="PP2Cc"/>
    <property type="match status" value="1"/>
</dbReference>
<dbReference type="NCBIfam" id="TIGR02865">
    <property type="entry name" value="spore_II_E"/>
    <property type="match status" value="1"/>
</dbReference>
<dbReference type="InterPro" id="IPR001932">
    <property type="entry name" value="PPM-type_phosphatase-like_dom"/>
</dbReference>
<dbReference type="GO" id="GO:0004722">
    <property type="term" value="F:protein serine/threonine phosphatase activity"/>
    <property type="evidence" value="ECO:0007669"/>
    <property type="project" value="InterPro"/>
</dbReference>
<dbReference type="PANTHER" id="PTHR43156:SF2">
    <property type="entry name" value="STAGE II SPORULATION PROTEIN E"/>
    <property type="match status" value="1"/>
</dbReference>
<feature type="transmembrane region" description="Helical" evidence="2">
    <location>
        <begin position="145"/>
        <end position="165"/>
    </location>
</feature>
<feature type="transmembrane region" description="Helical" evidence="2">
    <location>
        <begin position="37"/>
        <end position="67"/>
    </location>
</feature>
<keyword evidence="1" id="KW-0378">Hydrolase</keyword>
<dbReference type="Gene3D" id="3.60.40.10">
    <property type="entry name" value="PPM-type phosphatase domain"/>
    <property type="match status" value="1"/>
</dbReference>
<feature type="transmembrane region" description="Helical" evidence="2">
    <location>
        <begin position="185"/>
        <end position="207"/>
    </location>
</feature>
<feature type="transmembrane region" description="Helical" evidence="2">
    <location>
        <begin position="248"/>
        <end position="265"/>
    </location>
</feature>
<dbReference type="Pfam" id="PF19732">
    <property type="entry name" value="SpoIIE_N"/>
    <property type="match status" value="1"/>
</dbReference>
<name>A0A267MDS2_9FIRM</name>
<evidence type="ECO:0000313" key="4">
    <source>
        <dbReference type="EMBL" id="PAB57627.1"/>
    </source>
</evidence>
<organism evidence="4 5">
    <name type="scientific">Anaeromicrobium sediminis</name>
    <dbReference type="NCBI Taxonomy" id="1478221"/>
    <lineage>
        <taxon>Bacteria</taxon>
        <taxon>Bacillati</taxon>
        <taxon>Bacillota</taxon>
        <taxon>Clostridia</taxon>
        <taxon>Peptostreptococcales</taxon>
        <taxon>Thermotaleaceae</taxon>
        <taxon>Anaeromicrobium</taxon>
    </lineage>
</organism>